<dbReference type="Pfam" id="PF01424">
    <property type="entry name" value="R3H"/>
    <property type="match status" value="1"/>
</dbReference>
<dbReference type="SUPFAM" id="SSF54189">
    <property type="entry name" value="Ribosomal proteins S24e, L23 and L15e"/>
    <property type="match status" value="1"/>
</dbReference>
<feature type="region of interest" description="Disordered" evidence="7">
    <location>
        <begin position="147"/>
        <end position="166"/>
    </location>
</feature>
<dbReference type="GO" id="GO:0019843">
    <property type="term" value="F:rRNA binding"/>
    <property type="evidence" value="ECO:0007669"/>
    <property type="project" value="UniProtKB-KW"/>
</dbReference>
<dbReference type="Gene3D" id="3.30.70.330">
    <property type="match status" value="1"/>
</dbReference>
<accession>A0AAE9E2I4</accession>
<organism evidence="9 10">
    <name type="scientific">Caenorhabditis briggsae</name>
    <dbReference type="NCBI Taxonomy" id="6238"/>
    <lineage>
        <taxon>Eukaryota</taxon>
        <taxon>Metazoa</taxon>
        <taxon>Ecdysozoa</taxon>
        <taxon>Nematoda</taxon>
        <taxon>Chromadorea</taxon>
        <taxon>Rhabditida</taxon>
        <taxon>Rhabditina</taxon>
        <taxon>Rhabditomorpha</taxon>
        <taxon>Rhabditoidea</taxon>
        <taxon>Rhabditidae</taxon>
        <taxon>Peloderinae</taxon>
        <taxon>Caenorhabditis</taxon>
    </lineage>
</organism>
<dbReference type="FunFam" id="3.30.70.330:FF:000035">
    <property type="entry name" value="60S ribosomal protein L23a"/>
    <property type="match status" value="1"/>
</dbReference>
<evidence type="ECO:0000256" key="2">
    <source>
        <dbReference type="ARBA" id="ARBA00022730"/>
    </source>
</evidence>
<dbReference type="InterPro" id="IPR005633">
    <property type="entry name" value="Ribosomal_uL23_N"/>
</dbReference>
<protein>
    <recommendedName>
        <fullName evidence="8">R3H domain-containing protein</fullName>
    </recommendedName>
</protein>
<dbReference type="InterPro" id="IPR001014">
    <property type="entry name" value="Ribosomal_uL23_CS"/>
</dbReference>
<dbReference type="PROSITE" id="PS51061">
    <property type="entry name" value="R3H"/>
    <property type="match status" value="1"/>
</dbReference>
<dbReference type="PROSITE" id="PS00050">
    <property type="entry name" value="RIBOSOMAL_L23"/>
    <property type="match status" value="1"/>
</dbReference>
<comment type="similarity">
    <text evidence="1 6">Belongs to the universal ribosomal protein uL23 family.</text>
</comment>
<dbReference type="Gene3D" id="3.30.1370.50">
    <property type="entry name" value="R3H-like domain"/>
    <property type="match status" value="1"/>
</dbReference>
<dbReference type="InterPro" id="IPR027417">
    <property type="entry name" value="P-loop_NTPase"/>
</dbReference>
<gene>
    <name evidence="9" type="ORF">L5515_000676</name>
</gene>
<feature type="region of interest" description="Disordered" evidence="7">
    <location>
        <begin position="1"/>
        <end position="30"/>
    </location>
</feature>
<evidence type="ECO:0000313" key="9">
    <source>
        <dbReference type="EMBL" id="UMM11344.1"/>
    </source>
</evidence>
<dbReference type="AlphaFoldDB" id="A0AAE9E2I4"/>
<dbReference type="CDD" id="cd02325">
    <property type="entry name" value="R3H"/>
    <property type="match status" value="1"/>
</dbReference>
<name>A0AAE9E2I4_CAEBR</name>
<evidence type="ECO:0000313" key="10">
    <source>
        <dbReference type="Proteomes" id="UP000829354"/>
    </source>
</evidence>
<evidence type="ECO:0000256" key="5">
    <source>
        <dbReference type="ARBA" id="ARBA00023274"/>
    </source>
</evidence>
<evidence type="ECO:0000259" key="8">
    <source>
        <dbReference type="PROSITE" id="PS51061"/>
    </source>
</evidence>
<dbReference type="InterPro" id="IPR012678">
    <property type="entry name" value="Ribosomal_uL23/eL15/eS24_sf"/>
</dbReference>
<keyword evidence="3" id="KW-0694">RNA-binding</keyword>
<dbReference type="GO" id="GO:0006412">
    <property type="term" value="P:translation"/>
    <property type="evidence" value="ECO:0007669"/>
    <property type="project" value="InterPro"/>
</dbReference>
<dbReference type="InterPro" id="IPR036867">
    <property type="entry name" value="R3H_dom_sf"/>
</dbReference>
<evidence type="ECO:0000256" key="4">
    <source>
        <dbReference type="ARBA" id="ARBA00022980"/>
    </source>
</evidence>
<evidence type="ECO:0000256" key="6">
    <source>
        <dbReference type="RuleBase" id="RU003934"/>
    </source>
</evidence>
<dbReference type="InterPro" id="IPR013025">
    <property type="entry name" value="Ribosomal_uL23-like"/>
</dbReference>
<dbReference type="PANTHER" id="PTHR11620">
    <property type="entry name" value="60S RIBOSOMAL PROTEIN L23A"/>
    <property type="match status" value="1"/>
</dbReference>
<evidence type="ECO:0000256" key="1">
    <source>
        <dbReference type="ARBA" id="ARBA00006700"/>
    </source>
</evidence>
<dbReference type="EMBL" id="CP092620">
    <property type="protein sequence ID" value="UMM11344.1"/>
    <property type="molecule type" value="Genomic_DNA"/>
</dbReference>
<sequence>MSDKQGKKSHGSRNPFRDGGGSKNGPNKLDAGECAIYKAEAKEIIKRFLQSGNMHITLDVMSREQRKVMHEVAQHNGLSTRSTGKEPNRCIILSYRENRLTRSSLVTTQPIIPSPECLSHLNEFVKANPITEDDMNRFFDQKNAKEFQPKTGSSRNKTGIPPVSACPKDLKKIRDKLPASKYKTKVLKSIDDNEVVIISGGTGCGKTTQVPQFILDDANVRKNVRTSVHFRRPKTLTTERSPKFARKSAPNRSKLDAFNVIKHPHTTESSMKKIEDHNTLVFIVDEKANKYHIKSAVQSLYNVKAVKVNTLITPLQQKKAFVRLASDYDALDVANKIGFI</sequence>
<dbReference type="NCBIfam" id="NF011118">
    <property type="entry name" value="PRK14548.1"/>
    <property type="match status" value="1"/>
</dbReference>
<dbReference type="GO" id="GO:1990904">
    <property type="term" value="C:ribonucleoprotein complex"/>
    <property type="evidence" value="ECO:0007669"/>
    <property type="project" value="UniProtKB-KW"/>
</dbReference>
<dbReference type="InterPro" id="IPR012677">
    <property type="entry name" value="Nucleotide-bd_a/b_plait_sf"/>
</dbReference>
<dbReference type="Pfam" id="PF03939">
    <property type="entry name" value="Ribosomal_L23eN"/>
    <property type="match status" value="1"/>
</dbReference>
<dbReference type="Pfam" id="PF00276">
    <property type="entry name" value="Ribosomal_L23"/>
    <property type="match status" value="1"/>
</dbReference>
<evidence type="ECO:0000256" key="7">
    <source>
        <dbReference type="SAM" id="MobiDB-lite"/>
    </source>
</evidence>
<dbReference type="GO" id="GO:0003735">
    <property type="term" value="F:structural constituent of ribosome"/>
    <property type="evidence" value="ECO:0007669"/>
    <property type="project" value="InterPro"/>
</dbReference>
<dbReference type="Proteomes" id="UP000829354">
    <property type="component" value="Chromosome I"/>
</dbReference>
<dbReference type="SMART" id="SM00393">
    <property type="entry name" value="R3H"/>
    <property type="match status" value="1"/>
</dbReference>
<dbReference type="Gene3D" id="3.40.50.300">
    <property type="entry name" value="P-loop containing nucleotide triphosphate hydrolases"/>
    <property type="match status" value="1"/>
</dbReference>
<reference evidence="9 10" key="1">
    <citation type="submission" date="2022-04" db="EMBL/GenBank/DDBJ databases">
        <title>Chromosome-level reference genomes for two strains of Caenorhabditis briggsae: an improved platform for comparative genomics.</title>
        <authorList>
            <person name="Stevens L."/>
            <person name="Andersen E."/>
        </authorList>
    </citation>
    <scope>NUCLEOTIDE SEQUENCE [LARGE SCALE GENOMIC DNA]</scope>
    <source>
        <strain evidence="9">VX34</strain>
        <tissue evidence="9">Whole-organism</tissue>
    </source>
</reference>
<dbReference type="InterPro" id="IPR001374">
    <property type="entry name" value="R3H_dom"/>
</dbReference>
<keyword evidence="5 6" id="KW-0687">Ribonucleoprotein</keyword>
<keyword evidence="4 6" id="KW-0689">Ribosomal protein</keyword>
<keyword evidence="2" id="KW-0699">rRNA-binding</keyword>
<feature type="domain" description="R3H" evidence="8">
    <location>
        <begin position="35"/>
        <end position="97"/>
    </location>
</feature>
<dbReference type="HAMAP" id="MF_01369_A">
    <property type="entry name" value="Ribosomal_uL23_A"/>
    <property type="match status" value="1"/>
</dbReference>
<dbReference type="SUPFAM" id="SSF52540">
    <property type="entry name" value="P-loop containing nucleoside triphosphate hydrolases"/>
    <property type="match status" value="1"/>
</dbReference>
<proteinExistence type="inferred from homology"/>
<dbReference type="SUPFAM" id="SSF82708">
    <property type="entry name" value="R3H domain"/>
    <property type="match status" value="1"/>
</dbReference>
<keyword evidence="10" id="KW-1185">Reference proteome</keyword>
<dbReference type="GO" id="GO:0005840">
    <property type="term" value="C:ribosome"/>
    <property type="evidence" value="ECO:0007669"/>
    <property type="project" value="UniProtKB-KW"/>
</dbReference>
<evidence type="ECO:0000256" key="3">
    <source>
        <dbReference type="ARBA" id="ARBA00022884"/>
    </source>
</evidence>